<reference evidence="2 3" key="1">
    <citation type="submission" date="2020-07" db="EMBL/GenBank/DDBJ databases">
        <title>A new beta-1,3-glucan-decomposing anaerobic bacterium isolated from anoxic soil subjected to biological soil disinfestation.</title>
        <authorList>
            <person name="Ueki A."/>
            <person name="Tonouchi A."/>
        </authorList>
    </citation>
    <scope>NUCLEOTIDE SEQUENCE [LARGE SCALE GENOMIC DNA]</scope>
    <source>
        <strain evidence="2 3">TW1</strain>
    </source>
</reference>
<dbReference type="Proteomes" id="UP000580568">
    <property type="component" value="Unassembled WGS sequence"/>
</dbReference>
<protein>
    <recommendedName>
        <fullName evidence="4">Lipoprotein</fullName>
    </recommendedName>
</protein>
<evidence type="ECO:0008006" key="4">
    <source>
        <dbReference type="Google" id="ProtNLM"/>
    </source>
</evidence>
<keyword evidence="3" id="KW-1185">Reference proteome</keyword>
<sequence>MNLKSFIFVLFSLAMLLVTGCSKPINKETLKPFSDIQVSSTKRVEFDNMTITSAQKESGRSKMVIRSDDITKIAEYLKTIDCVSVNQKEKKADFIIGFMDNEEQSNNSIRSIVFSKNQIYVYKNSGTETTELCYTPVDNKVVEKLKSLYSSMNYEEELLMKK</sequence>
<evidence type="ECO:0000256" key="1">
    <source>
        <dbReference type="SAM" id="SignalP"/>
    </source>
</evidence>
<accession>A0A6V8SJQ1</accession>
<evidence type="ECO:0000313" key="3">
    <source>
        <dbReference type="Proteomes" id="UP000580568"/>
    </source>
</evidence>
<organism evidence="2 3">
    <name type="scientific">Clostridium fungisolvens</name>
    <dbReference type="NCBI Taxonomy" id="1604897"/>
    <lineage>
        <taxon>Bacteria</taxon>
        <taxon>Bacillati</taxon>
        <taxon>Bacillota</taxon>
        <taxon>Clostridia</taxon>
        <taxon>Eubacteriales</taxon>
        <taxon>Clostridiaceae</taxon>
        <taxon>Clostridium</taxon>
    </lineage>
</organism>
<gene>
    <name evidence="2" type="ORF">bsdtw1_01455</name>
</gene>
<dbReference type="AlphaFoldDB" id="A0A6V8SJQ1"/>
<dbReference type="PROSITE" id="PS51257">
    <property type="entry name" value="PROKAR_LIPOPROTEIN"/>
    <property type="match status" value="1"/>
</dbReference>
<dbReference type="EMBL" id="BLZR01000001">
    <property type="protein sequence ID" value="GFP75378.1"/>
    <property type="molecule type" value="Genomic_DNA"/>
</dbReference>
<name>A0A6V8SJQ1_9CLOT</name>
<proteinExistence type="predicted"/>
<feature type="signal peptide" evidence="1">
    <location>
        <begin position="1"/>
        <end position="20"/>
    </location>
</feature>
<evidence type="ECO:0000313" key="2">
    <source>
        <dbReference type="EMBL" id="GFP75378.1"/>
    </source>
</evidence>
<feature type="chain" id="PRO_5039467455" description="Lipoprotein" evidence="1">
    <location>
        <begin position="21"/>
        <end position="162"/>
    </location>
</feature>
<comment type="caution">
    <text evidence="2">The sequence shown here is derived from an EMBL/GenBank/DDBJ whole genome shotgun (WGS) entry which is preliminary data.</text>
</comment>
<dbReference type="RefSeq" id="WP_183276887.1">
    <property type="nucleotide sequence ID" value="NZ_BLZR01000001.1"/>
</dbReference>
<keyword evidence="1" id="KW-0732">Signal</keyword>